<dbReference type="PANTHER" id="PTHR22602">
    <property type="entry name" value="TRANSFERASE CAF17, MITOCHONDRIAL-RELATED"/>
    <property type="match status" value="1"/>
</dbReference>
<dbReference type="Pfam" id="PF21130">
    <property type="entry name" value="YgfZ_barrel"/>
    <property type="match status" value="1"/>
</dbReference>
<gene>
    <name evidence="2" type="primary">ygfZ</name>
    <name evidence="2" type="ORF">CA267_015685</name>
</gene>
<keyword evidence="3" id="KW-1185">Reference proteome</keyword>
<dbReference type="NCBIfam" id="NF007110">
    <property type="entry name" value="PRK09559.1"/>
    <property type="match status" value="1"/>
</dbReference>
<sequence>MSSLASLKNIEENCCITLDQHAIISVTGEQRDSYLHGQLTVDINKLADDQARRAAHCDFKGKAWALMTVCRFSDAVLLSIAKDALTSSMAQLQKYGVFSKIEIRDEASHFQQFALQGTQAEAFVIEQFGKLPESPMQSLQSSDGLVIRQDYPQSLYWLILSPAGAEALQTYVRQNQIVNYPSSVYEALAVENGIPDVTNDNINQFVPQMMNLQALNGIDFNKGCYMGQEVVARTRYLGRNKRAAFSFCIPAALAVKPGDILEKQLGDNWRRGGTVIRAATLGAETWIMAVLANDTEMNAVHRLASAPEHSFTPITLPYSVEPNSENLAKQK</sequence>
<dbReference type="AlphaFoldDB" id="A0A6M4MGL3"/>
<evidence type="ECO:0000313" key="2">
    <source>
        <dbReference type="EMBL" id="QJR82087.1"/>
    </source>
</evidence>
<dbReference type="EMBL" id="CP052766">
    <property type="protein sequence ID" value="QJR82087.1"/>
    <property type="molecule type" value="Genomic_DNA"/>
</dbReference>
<organism evidence="2 3">
    <name type="scientific">Alteromonas pelagimontana</name>
    <dbReference type="NCBI Taxonomy" id="1858656"/>
    <lineage>
        <taxon>Bacteria</taxon>
        <taxon>Pseudomonadati</taxon>
        <taxon>Pseudomonadota</taxon>
        <taxon>Gammaproteobacteria</taxon>
        <taxon>Alteromonadales</taxon>
        <taxon>Alteromonadaceae</taxon>
        <taxon>Alteromonas/Salinimonas group</taxon>
        <taxon>Alteromonas</taxon>
    </lineage>
</organism>
<dbReference type="InterPro" id="IPR048451">
    <property type="entry name" value="YgfZ_barrel"/>
</dbReference>
<dbReference type="RefSeq" id="WP_075610277.1">
    <property type="nucleotide sequence ID" value="NZ_CP052766.1"/>
</dbReference>
<evidence type="ECO:0000259" key="1">
    <source>
        <dbReference type="Pfam" id="PF21130"/>
    </source>
</evidence>
<dbReference type="Gene3D" id="2.40.30.160">
    <property type="match status" value="1"/>
</dbReference>
<reference evidence="2 3" key="2">
    <citation type="submission" date="2020-04" db="EMBL/GenBank/DDBJ databases">
        <title>Complete genome sequence of Alteromonas pelagimontana 5.12T.</title>
        <authorList>
            <person name="Sinha R.K."/>
            <person name="Krishnan K.P."/>
            <person name="Kurian J.P."/>
        </authorList>
    </citation>
    <scope>NUCLEOTIDE SEQUENCE [LARGE SCALE GENOMIC DNA]</scope>
    <source>
        <strain evidence="2 3">5.12</strain>
    </source>
</reference>
<dbReference type="KEGG" id="apel:CA267_015685"/>
<dbReference type="SUPFAM" id="SSF103025">
    <property type="entry name" value="Folate-binding domain"/>
    <property type="match status" value="1"/>
</dbReference>
<reference evidence="3" key="1">
    <citation type="submission" date="2014-12" db="EMBL/GenBank/DDBJ databases">
        <title>Complete genome sequence of a multi-drug resistant Klebsiella pneumoniae.</title>
        <authorList>
            <person name="Hua X."/>
            <person name="Chen Q."/>
            <person name="Li X."/>
            <person name="Feng Y."/>
            <person name="Ruan Z."/>
            <person name="Yu Y."/>
        </authorList>
    </citation>
    <scope>NUCLEOTIDE SEQUENCE [LARGE SCALE GENOMIC DNA]</scope>
    <source>
        <strain evidence="3">5.12</strain>
    </source>
</reference>
<dbReference type="OrthoDB" id="9796287at2"/>
<dbReference type="GO" id="GO:0016226">
    <property type="term" value="P:iron-sulfur cluster assembly"/>
    <property type="evidence" value="ECO:0007669"/>
    <property type="project" value="TreeGrafter"/>
</dbReference>
<dbReference type="Gene3D" id="3.30.70.1630">
    <property type="match status" value="1"/>
</dbReference>
<dbReference type="InterPro" id="IPR017703">
    <property type="entry name" value="YgfZ/GCV_T_CS"/>
</dbReference>
<dbReference type="SUPFAM" id="SSF101790">
    <property type="entry name" value="Aminomethyltransferase beta-barrel domain"/>
    <property type="match status" value="1"/>
</dbReference>
<evidence type="ECO:0000313" key="3">
    <source>
        <dbReference type="Proteomes" id="UP000219285"/>
    </source>
</evidence>
<dbReference type="Proteomes" id="UP000219285">
    <property type="component" value="Chromosome"/>
</dbReference>
<name>A0A6M4MGL3_9ALTE</name>
<feature type="domain" description="tRNA-modifying protein YgfZ-like beta-barrel" evidence="1">
    <location>
        <begin position="240"/>
        <end position="304"/>
    </location>
</feature>
<dbReference type="InterPro" id="IPR045179">
    <property type="entry name" value="YgfZ/GcvT"/>
</dbReference>
<proteinExistence type="predicted"/>
<dbReference type="PANTHER" id="PTHR22602:SF0">
    <property type="entry name" value="TRANSFERASE CAF17, MITOCHONDRIAL-RELATED"/>
    <property type="match status" value="1"/>
</dbReference>
<accession>A0A6M4MGL3</accession>
<dbReference type="InterPro" id="IPR029043">
    <property type="entry name" value="GcvT/YgfZ_C"/>
</dbReference>
<dbReference type="Gene3D" id="3.30.70.1400">
    <property type="entry name" value="Aminomethyltransferase beta-barrel domains"/>
    <property type="match status" value="1"/>
</dbReference>
<dbReference type="NCBIfam" id="TIGR03317">
    <property type="entry name" value="ygfZ_signature"/>
    <property type="match status" value="1"/>
</dbReference>
<protein>
    <submittedName>
        <fullName evidence="2">tRNA-modifying protein YgfZ</fullName>
    </submittedName>
</protein>